<dbReference type="InterPro" id="IPR027417">
    <property type="entry name" value="P-loop_NTPase"/>
</dbReference>
<feature type="domain" description="Helicase C-terminal" evidence="2">
    <location>
        <begin position="556"/>
        <end position="702"/>
    </location>
</feature>
<feature type="domain" description="Helicase ATP-binding" evidence="1">
    <location>
        <begin position="352"/>
        <end position="497"/>
    </location>
</feature>
<evidence type="ECO:0000313" key="3">
    <source>
        <dbReference type="EMBL" id="NMH92238.1"/>
    </source>
</evidence>
<dbReference type="Proteomes" id="UP000586918">
    <property type="component" value="Unassembled WGS sequence"/>
</dbReference>
<dbReference type="GO" id="GO:0003677">
    <property type="term" value="F:DNA binding"/>
    <property type="evidence" value="ECO:0007669"/>
    <property type="project" value="InterPro"/>
</dbReference>
<dbReference type="Pfam" id="PF00271">
    <property type="entry name" value="Helicase_C"/>
    <property type="match status" value="1"/>
</dbReference>
<dbReference type="Pfam" id="PF11907">
    <property type="entry name" value="DUF3427"/>
    <property type="match status" value="1"/>
</dbReference>
<dbReference type="Gene3D" id="3.40.50.300">
    <property type="entry name" value="P-loop containing nucleotide triphosphate hydrolases"/>
    <property type="match status" value="2"/>
</dbReference>
<accession>A0A848DHS3</accession>
<dbReference type="PROSITE" id="PS51192">
    <property type="entry name" value="HELICASE_ATP_BIND_1"/>
    <property type="match status" value="1"/>
</dbReference>
<dbReference type="EMBL" id="JAAXKZ010000034">
    <property type="protein sequence ID" value="NMH92238.1"/>
    <property type="molecule type" value="Genomic_DNA"/>
</dbReference>
<dbReference type="GO" id="GO:0016887">
    <property type="term" value="F:ATP hydrolysis activity"/>
    <property type="evidence" value="ECO:0007669"/>
    <property type="project" value="TreeGrafter"/>
</dbReference>
<gene>
    <name evidence="3" type="ORF">HF519_11785</name>
</gene>
<dbReference type="InterPro" id="IPR052511">
    <property type="entry name" value="ATP-dep_Helicase"/>
</dbReference>
<evidence type="ECO:0000313" key="4">
    <source>
        <dbReference type="Proteomes" id="UP000586918"/>
    </source>
</evidence>
<dbReference type="InterPro" id="IPR006935">
    <property type="entry name" value="Helicase/UvrB_N"/>
</dbReference>
<comment type="caution">
    <text evidence="3">The sequence shown here is derived from an EMBL/GenBank/DDBJ whole genome shotgun (WGS) entry which is preliminary data.</text>
</comment>
<evidence type="ECO:0000259" key="1">
    <source>
        <dbReference type="PROSITE" id="PS51192"/>
    </source>
</evidence>
<dbReference type="CDD" id="cd18799">
    <property type="entry name" value="SF2_C_EcoAI-like"/>
    <property type="match status" value="1"/>
</dbReference>
<keyword evidence="4" id="KW-1185">Reference proteome</keyword>
<organism evidence="3 4">
    <name type="scientific">Pseudonocardia bannensis</name>
    <dbReference type="NCBI Taxonomy" id="630973"/>
    <lineage>
        <taxon>Bacteria</taxon>
        <taxon>Bacillati</taxon>
        <taxon>Actinomycetota</taxon>
        <taxon>Actinomycetes</taxon>
        <taxon>Pseudonocardiales</taxon>
        <taxon>Pseudonocardiaceae</taxon>
        <taxon>Pseudonocardia</taxon>
    </lineage>
</organism>
<dbReference type="InterPro" id="IPR001650">
    <property type="entry name" value="Helicase_C-like"/>
</dbReference>
<sequence length="1045" mass="114946">MPAAQGFSTSTPAGAHSTGCSSSISLCEAARVNDGLAAGVYESLNTRSLQRALHAVPDAKPYFENVDPADAPDILARHVANAVRRAVGRLPHDERLDAVNVLLSELHHDGDDADTVEALQQLLAIAVREQPGVHRLVRPTTPLSDVALLTNTRGEPNLGAELRAELASADRVDLLCAFIRWHGIRVLADELDALRERGIPLRVITTTYRGATERRALDELVRRFGAEVRVRYDAQSTRLHAKAWLFRRSSGFDTGYVGSSNLSKSALVDGLEWNVRISSVATPSLVRKFEATFDTYWNEPGFQLYDPDRDAGRLDAALAAESGSSNGTITLSGLEVRPRPHQEQILEALEAARTVHDRHRNLVVAATGTGKTVVAALDYERLGGSLLFVAHRREILEQSLRTYREVLADGAFGELYVGGQRPQRWQHVFASVQSLAQMPDIPQFDVVVVDEFHHAEAATYRRLLAHLRPRELLGLTATPERADGVDVREFFDGRTAFELRLGDALEQDLLAPFHYFGVADGTDLRGLEWKRGAYDVAGLSNLYTGNDIRAAMVIRALTDRVTDVGRMRALGFCVSVAHAEYMARVFTEAGIPSRALSGATPQHERSAAATALRTGEVRCLFTVDLFNEGVDLPDVDTLLLLRPTSSATVFLQQLGRGLRRAPGKAVLTVLDFIGQHRREYRFDLRYRALTGAPRGRLIREIENGFPFLPAGSQLLLDEVARETVLANVKGALSPRRADLVADVRSHGDLGLAEYLSEADRELADVYGRPGASWTALRRAAGFPSAPPGPDEEALLRRVGVLSCVGDPVRAQAYSRLLEPGGPDYEDLSERDQVLARMLFFTLWPNRGAFTSYADGFAHLRAHPAVCAEIEELLAVALDRARHVPRPVDVAGVPLFTHASYRREEILAGLRWAHWDRKPHGRAAGVTWCPETGVDALTVTMHKEERDFSPTTRYRDYPVSAELFHWESQNSTSLTSETGRRYISGGSTVMLFVRAVVKDDLGSAPYLCLGKATLVEHRGERPIAITWRLARPMPADVLQSGAVIAS</sequence>
<proteinExistence type="predicted"/>
<dbReference type="Pfam" id="PF04851">
    <property type="entry name" value="ResIII"/>
    <property type="match status" value="1"/>
</dbReference>
<name>A0A848DHS3_9PSEU</name>
<dbReference type="AlphaFoldDB" id="A0A848DHS3"/>
<dbReference type="Gene3D" id="3.30.870.10">
    <property type="entry name" value="Endonuclease Chain A"/>
    <property type="match status" value="1"/>
</dbReference>
<dbReference type="CDD" id="cd18032">
    <property type="entry name" value="DEXHc_RE_I_III_res"/>
    <property type="match status" value="1"/>
</dbReference>
<dbReference type="Pfam" id="PF13091">
    <property type="entry name" value="PLDc_2"/>
    <property type="match status" value="1"/>
</dbReference>
<dbReference type="SMART" id="SM00490">
    <property type="entry name" value="HELICc"/>
    <property type="match status" value="1"/>
</dbReference>
<dbReference type="SUPFAM" id="SSF52540">
    <property type="entry name" value="P-loop containing nucleoside triphosphate hydrolases"/>
    <property type="match status" value="1"/>
</dbReference>
<protein>
    <submittedName>
        <fullName evidence="3">DUF3427 domain-containing protein</fullName>
    </submittedName>
</protein>
<dbReference type="PANTHER" id="PTHR47962:SF7">
    <property type="entry name" value="MITOCHONDRIAL ATP-DEPENDENT HELICASE IRC3-RELATED"/>
    <property type="match status" value="1"/>
</dbReference>
<evidence type="ECO:0000259" key="2">
    <source>
        <dbReference type="PROSITE" id="PS51194"/>
    </source>
</evidence>
<dbReference type="CDD" id="cd09203">
    <property type="entry name" value="PLDc_N_DEXD_b1"/>
    <property type="match status" value="1"/>
</dbReference>
<dbReference type="SMART" id="SM00487">
    <property type="entry name" value="DEXDc"/>
    <property type="match status" value="1"/>
</dbReference>
<dbReference type="PROSITE" id="PS51194">
    <property type="entry name" value="HELICASE_CTER"/>
    <property type="match status" value="1"/>
</dbReference>
<dbReference type="InterPro" id="IPR014001">
    <property type="entry name" value="Helicase_ATP-bd"/>
</dbReference>
<dbReference type="SUPFAM" id="SSF56024">
    <property type="entry name" value="Phospholipase D/nuclease"/>
    <property type="match status" value="1"/>
</dbReference>
<dbReference type="InterPro" id="IPR025202">
    <property type="entry name" value="PLD-like_dom"/>
</dbReference>
<dbReference type="PANTHER" id="PTHR47962">
    <property type="entry name" value="ATP-DEPENDENT HELICASE LHR-RELATED-RELATED"/>
    <property type="match status" value="1"/>
</dbReference>
<reference evidence="3 4" key="1">
    <citation type="submission" date="2020-04" db="EMBL/GenBank/DDBJ databases">
        <authorList>
            <person name="Klaysubun C."/>
            <person name="Duangmal K."/>
            <person name="Lipun K."/>
        </authorList>
    </citation>
    <scope>NUCLEOTIDE SEQUENCE [LARGE SCALE GENOMIC DNA]</scope>
    <source>
        <strain evidence="3 4">DSM 45300</strain>
    </source>
</reference>
<dbReference type="GO" id="GO:0005524">
    <property type="term" value="F:ATP binding"/>
    <property type="evidence" value="ECO:0007669"/>
    <property type="project" value="InterPro"/>
</dbReference>
<dbReference type="InterPro" id="IPR021835">
    <property type="entry name" value="DUF3427"/>
</dbReference>